<evidence type="ECO:0000313" key="2">
    <source>
        <dbReference type="EMBL" id="CAA0116158.1"/>
    </source>
</evidence>
<accession>A0A5S9QN83</accession>
<sequence length="35" mass="3861">MMSKLASAYPIVSVRIAYHSNRSSSFAAKPVLTEF</sequence>
<name>A0A5S9QN83_9GAMM</name>
<dbReference type="Proteomes" id="UP000434580">
    <property type="component" value="Unassembled WGS sequence"/>
</dbReference>
<dbReference type="AlphaFoldDB" id="A0A5S9QN83"/>
<evidence type="ECO:0000313" key="3">
    <source>
        <dbReference type="Proteomes" id="UP000434580"/>
    </source>
</evidence>
<dbReference type="EMBL" id="CACSII010000018">
    <property type="protein sequence ID" value="CAA0116158.1"/>
    <property type="molecule type" value="Genomic_DNA"/>
</dbReference>
<evidence type="ECO:0000313" key="1">
    <source>
        <dbReference type="EMBL" id="CAA0096829.1"/>
    </source>
</evidence>
<gene>
    <name evidence="2" type="ORF">DPBNPPHM_02042</name>
    <name evidence="1" type="ORF">DPBNPPHM_03462</name>
</gene>
<proteinExistence type="predicted"/>
<protein>
    <submittedName>
        <fullName evidence="2">Uncharacterized protein</fullName>
    </submittedName>
</protein>
<reference evidence="2 3" key="1">
    <citation type="submission" date="2019-11" db="EMBL/GenBank/DDBJ databases">
        <authorList>
            <person name="Holert J."/>
        </authorList>
    </citation>
    <scope>NUCLEOTIDE SEQUENCE [LARGE SCALE GENOMIC DNA]</scope>
    <source>
        <strain evidence="2">BC5_2</strain>
    </source>
</reference>
<dbReference type="EMBL" id="CACSII010000005">
    <property type="protein sequence ID" value="CAA0096829.1"/>
    <property type="molecule type" value="Genomic_DNA"/>
</dbReference>
<organism evidence="2 3">
    <name type="scientific">BD1-7 clade bacterium</name>
    <dbReference type="NCBI Taxonomy" id="2029982"/>
    <lineage>
        <taxon>Bacteria</taxon>
        <taxon>Pseudomonadati</taxon>
        <taxon>Pseudomonadota</taxon>
        <taxon>Gammaproteobacteria</taxon>
        <taxon>Cellvibrionales</taxon>
        <taxon>Spongiibacteraceae</taxon>
        <taxon>BD1-7 clade</taxon>
    </lineage>
</organism>